<sequence>MSVKSSKPTAFSSKLTYPASIAAITAVIFVDYADGGASYGDIRDFNGTWGTDSHVLPLDSKVKICVIWYGGSRRFSLIA</sequence>
<dbReference type="Proteomes" id="UP000242699">
    <property type="component" value="Unassembled WGS sequence"/>
</dbReference>
<protein>
    <submittedName>
        <fullName evidence="1">Uncharacterized protein</fullName>
    </submittedName>
</protein>
<comment type="caution">
    <text evidence="1">The sequence shown here is derived from an EMBL/GenBank/DDBJ whole genome shotgun (WGS) entry which is preliminary data.</text>
</comment>
<organism evidence="1 2">
    <name type="scientific">Sulfobacillus benefaciens</name>
    <dbReference type="NCBI Taxonomy" id="453960"/>
    <lineage>
        <taxon>Bacteria</taxon>
        <taxon>Bacillati</taxon>
        <taxon>Bacillota</taxon>
        <taxon>Clostridia</taxon>
        <taxon>Eubacteriales</taxon>
        <taxon>Clostridiales Family XVII. Incertae Sedis</taxon>
        <taxon>Sulfobacillus</taxon>
    </lineage>
</organism>
<name>A0A2T2WTP6_9FIRM</name>
<dbReference type="EMBL" id="PXYT01000052">
    <property type="protein sequence ID" value="PSR25617.1"/>
    <property type="molecule type" value="Genomic_DNA"/>
</dbReference>
<accession>A0A2T2WTP6</accession>
<gene>
    <name evidence="1" type="ORF">C7B43_16365</name>
</gene>
<proteinExistence type="predicted"/>
<evidence type="ECO:0000313" key="2">
    <source>
        <dbReference type="Proteomes" id="UP000242699"/>
    </source>
</evidence>
<evidence type="ECO:0000313" key="1">
    <source>
        <dbReference type="EMBL" id="PSR25617.1"/>
    </source>
</evidence>
<dbReference type="AlphaFoldDB" id="A0A2T2WTP6"/>
<reference evidence="1 2" key="1">
    <citation type="journal article" date="2014" name="BMC Genomics">
        <title>Comparison of environmental and isolate Sulfobacillus genomes reveals diverse carbon, sulfur, nitrogen, and hydrogen metabolisms.</title>
        <authorList>
            <person name="Justice N.B."/>
            <person name="Norman A."/>
            <person name="Brown C.T."/>
            <person name="Singh A."/>
            <person name="Thomas B.C."/>
            <person name="Banfield J.F."/>
        </authorList>
    </citation>
    <scope>NUCLEOTIDE SEQUENCE [LARGE SCALE GENOMIC DNA]</scope>
    <source>
        <strain evidence="1">AMDSBA1</strain>
    </source>
</reference>